<evidence type="ECO:0000313" key="2">
    <source>
        <dbReference type="EMBL" id="PUU78783.1"/>
    </source>
</evidence>
<gene>
    <name evidence="2" type="ORF">B9Z19DRAFT_1064796</name>
</gene>
<accession>A0A2T6ZTJ0</accession>
<evidence type="ECO:0000256" key="1">
    <source>
        <dbReference type="SAM" id="MobiDB-lite"/>
    </source>
</evidence>
<feature type="region of interest" description="Disordered" evidence="1">
    <location>
        <begin position="1"/>
        <end position="58"/>
    </location>
</feature>
<feature type="compositionally biased region" description="Polar residues" evidence="1">
    <location>
        <begin position="1"/>
        <end position="14"/>
    </location>
</feature>
<name>A0A2T6ZTJ0_TUBBO</name>
<protein>
    <submittedName>
        <fullName evidence="2">Uncharacterized protein</fullName>
    </submittedName>
</protein>
<comment type="caution">
    <text evidence="2">The sequence shown here is derived from an EMBL/GenBank/DDBJ whole genome shotgun (WGS) entry which is preliminary data.</text>
</comment>
<reference evidence="2 3" key="1">
    <citation type="submission" date="2017-04" db="EMBL/GenBank/DDBJ databases">
        <title>Draft genome sequence of Tuber borchii Vittad., a whitish edible truffle.</title>
        <authorList>
            <consortium name="DOE Joint Genome Institute"/>
            <person name="Murat C."/>
            <person name="Kuo A."/>
            <person name="Barry K.W."/>
            <person name="Clum A."/>
            <person name="Dockter R.B."/>
            <person name="Fauchery L."/>
            <person name="Iotti M."/>
            <person name="Kohler A."/>
            <person name="Labutti K."/>
            <person name="Lindquist E.A."/>
            <person name="Lipzen A."/>
            <person name="Ohm R.A."/>
            <person name="Wang M."/>
            <person name="Grigoriev I.V."/>
            <person name="Zambonelli A."/>
            <person name="Martin F.M."/>
        </authorList>
    </citation>
    <scope>NUCLEOTIDE SEQUENCE [LARGE SCALE GENOMIC DNA]</scope>
    <source>
        <strain evidence="2 3">Tbo3840</strain>
    </source>
</reference>
<proteinExistence type="predicted"/>
<dbReference type="Proteomes" id="UP000244722">
    <property type="component" value="Unassembled WGS sequence"/>
</dbReference>
<keyword evidence="3" id="KW-1185">Reference proteome</keyword>
<dbReference type="AlphaFoldDB" id="A0A2T6ZTJ0"/>
<dbReference type="EMBL" id="NESQ01000107">
    <property type="protein sequence ID" value="PUU78783.1"/>
    <property type="molecule type" value="Genomic_DNA"/>
</dbReference>
<sequence>MTTAVVPSAETDSAGSAEIAPRFTKPSEAQGGSGGPSKNLRKRVGGGEDDDESTPIKKPKLLNKGFASYGIQRPYYILSGQDDQDDVMIDLKDKIYRISKAFVECEKYPAGPKIAEECCRSLAHPMPIHILEVFVQAYMTKMWVERKVRAFLSHLFNLRYESTNTPHQ</sequence>
<organism evidence="2 3">
    <name type="scientific">Tuber borchii</name>
    <name type="common">White truffle</name>
    <dbReference type="NCBI Taxonomy" id="42251"/>
    <lineage>
        <taxon>Eukaryota</taxon>
        <taxon>Fungi</taxon>
        <taxon>Dikarya</taxon>
        <taxon>Ascomycota</taxon>
        <taxon>Pezizomycotina</taxon>
        <taxon>Pezizomycetes</taxon>
        <taxon>Pezizales</taxon>
        <taxon>Tuberaceae</taxon>
        <taxon>Tuber</taxon>
    </lineage>
</organism>
<evidence type="ECO:0000313" key="3">
    <source>
        <dbReference type="Proteomes" id="UP000244722"/>
    </source>
</evidence>